<organism evidence="1 2">
    <name type="scientific">Spizellomyces punctatus (strain DAOM BR117)</name>
    <dbReference type="NCBI Taxonomy" id="645134"/>
    <lineage>
        <taxon>Eukaryota</taxon>
        <taxon>Fungi</taxon>
        <taxon>Fungi incertae sedis</taxon>
        <taxon>Chytridiomycota</taxon>
        <taxon>Chytridiomycota incertae sedis</taxon>
        <taxon>Chytridiomycetes</taxon>
        <taxon>Spizellomycetales</taxon>
        <taxon>Spizellomycetaceae</taxon>
        <taxon>Spizellomyces</taxon>
    </lineage>
</organism>
<evidence type="ECO:0000313" key="2">
    <source>
        <dbReference type="Proteomes" id="UP000053201"/>
    </source>
</evidence>
<proteinExistence type="predicted"/>
<dbReference type="Proteomes" id="UP000053201">
    <property type="component" value="Unassembled WGS sequence"/>
</dbReference>
<dbReference type="eggNOG" id="ENOG502T22Y">
    <property type="taxonomic scope" value="Eukaryota"/>
</dbReference>
<dbReference type="GeneID" id="27687847"/>
<dbReference type="InParanoid" id="A0A0L0HG85"/>
<keyword evidence="2" id="KW-1185">Reference proteome</keyword>
<accession>A0A0L0HG85</accession>
<evidence type="ECO:0000313" key="1">
    <source>
        <dbReference type="EMBL" id="KND00052.1"/>
    </source>
</evidence>
<sequence length="475" mass="52585">MLAVQTMTHAASLTHEEIHGAEAVEVPVVHLSISKILSGTVTVPDLPHLEATGQYKLLITSLCTFVRDDKRIFTDPWVKSWCAKRWRNFFIVEAAKDPRSVTWATYGNWIQNAVGFGDTRCPEQKVAERFLKGTGPEEWIWAVQGEENIWSEQAMSLRGGVAPLPPVQMPESVAKETGCMFCPGLLNGLVPVRAFDEGFPALERDHNLSILRVDAHPLRGCHDNMADYINAFKHGIGLSASCAPHISPEHASLKKFCISYSKGTPDLLTFLTQHPSYAESITSLFVWAGAVYGSYIADSAASLVTKLPVDHSMGALIRAVDLLCPVVDLRRIGPLSRINDIRATDAVKSLMTAERTQFMKEHGEKFTSKGGWDKPIFCVTGSTVPEDVPYFQAPAARQLRMYDNNNDMQLTTRQSLVESDMAIHLGIVNANHWDMSFSEFPMMLKVGSSKFKHPFPKTAAVTAMFYLVAELGLCD</sequence>
<gene>
    <name evidence="1" type="ORF">SPPG_04396</name>
</gene>
<dbReference type="OrthoDB" id="10018316at2759"/>
<reference evidence="1 2" key="1">
    <citation type="submission" date="2009-08" db="EMBL/GenBank/DDBJ databases">
        <title>The Genome Sequence of Spizellomyces punctatus strain DAOM BR117.</title>
        <authorList>
            <consortium name="The Broad Institute Genome Sequencing Platform"/>
            <person name="Russ C."/>
            <person name="Cuomo C."/>
            <person name="Shea T."/>
            <person name="Young S.K."/>
            <person name="Zeng Q."/>
            <person name="Koehrsen M."/>
            <person name="Haas B."/>
            <person name="Borodovsky M."/>
            <person name="Guigo R."/>
            <person name="Alvarado L."/>
            <person name="Berlin A."/>
            <person name="Bochicchio J."/>
            <person name="Borenstein D."/>
            <person name="Chapman S."/>
            <person name="Chen Z."/>
            <person name="Engels R."/>
            <person name="Freedman E."/>
            <person name="Gellesch M."/>
            <person name="Goldberg J."/>
            <person name="Griggs A."/>
            <person name="Gujja S."/>
            <person name="Heiman D."/>
            <person name="Hepburn T."/>
            <person name="Howarth C."/>
            <person name="Jen D."/>
            <person name="Larson L."/>
            <person name="Lewis B."/>
            <person name="Mehta T."/>
            <person name="Park D."/>
            <person name="Pearson M."/>
            <person name="Roberts A."/>
            <person name="Saif S."/>
            <person name="Shenoy N."/>
            <person name="Sisk P."/>
            <person name="Stolte C."/>
            <person name="Sykes S."/>
            <person name="Thomson T."/>
            <person name="Walk T."/>
            <person name="White J."/>
            <person name="Yandava C."/>
            <person name="Burger G."/>
            <person name="Gray M.W."/>
            <person name="Holland P.W.H."/>
            <person name="King N."/>
            <person name="Lang F.B.F."/>
            <person name="Roger A.J."/>
            <person name="Ruiz-Trillo I."/>
            <person name="Lander E."/>
            <person name="Nusbaum C."/>
        </authorList>
    </citation>
    <scope>NUCLEOTIDE SEQUENCE [LARGE SCALE GENOMIC DNA]</scope>
    <source>
        <strain evidence="1 2">DAOM BR117</strain>
    </source>
</reference>
<protein>
    <submittedName>
        <fullName evidence="1">Uncharacterized protein</fullName>
    </submittedName>
</protein>
<dbReference type="AlphaFoldDB" id="A0A0L0HG85"/>
<name>A0A0L0HG85_SPIPD</name>
<dbReference type="RefSeq" id="XP_016608091.1">
    <property type="nucleotide sequence ID" value="XM_016752635.1"/>
</dbReference>
<dbReference type="EMBL" id="KQ257456">
    <property type="protein sequence ID" value="KND00052.1"/>
    <property type="molecule type" value="Genomic_DNA"/>
</dbReference>
<dbReference type="VEuPathDB" id="FungiDB:SPPG_04396"/>